<dbReference type="PANTHER" id="PTHR46033">
    <property type="entry name" value="PROTEIN MAIN-LIKE 2"/>
    <property type="match status" value="1"/>
</dbReference>
<reference evidence="4 5" key="1">
    <citation type="submission" date="2023-01" db="EMBL/GenBank/DDBJ databases">
        <authorList>
            <person name="Kreplak J."/>
        </authorList>
    </citation>
    <scope>NUCLEOTIDE SEQUENCE [LARGE SCALE GENOMIC DNA]</scope>
</reference>
<proteinExistence type="predicted"/>
<dbReference type="InterPro" id="IPR019557">
    <property type="entry name" value="AminoTfrase-like_pln_mobile"/>
</dbReference>
<feature type="compositionally biased region" description="Low complexity" evidence="2">
    <location>
        <begin position="701"/>
        <end position="715"/>
    </location>
</feature>
<evidence type="ECO:0000313" key="5">
    <source>
        <dbReference type="Proteomes" id="UP001157006"/>
    </source>
</evidence>
<evidence type="ECO:0000256" key="2">
    <source>
        <dbReference type="SAM" id="MobiDB-lite"/>
    </source>
</evidence>
<protein>
    <recommendedName>
        <fullName evidence="3">Aminotransferase-like plant mobile domain-containing protein</fullName>
    </recommendedName>
</protein>
<keyword evidence="1" id="KW-0175">Coiled coil</keyword>
<feature type="compositionally biased region" description="Basic residues" evidence="2">
    <location>
        <begin position="653"/>
        <end position="663"/>
    </location>
</feature>
<feature type="region of interest" description="Disordered" evidence="2">
    <location>
        <begin position="885"/>
        <end position="905"/>
    </location>
</feature>
<evidence type="ECO:0000256" key="1">
    <source>
        <dbReference type="SAM" id="Coils"/>
    </source>
</evidence>
<dbReference type="AlphaFoldDB" id="A0AAV1AHC8"/>
<name>A0AAV1AHC8_VICFA</name>
<feature type="region of interest" description="Disordered" evidence="2">
    <location>
        <begin position="564"/>
        <end position="859"/>
    </location>
</feature>
<dbReference type="EMBL" id="OX451739">
    <property type="protein sequence ID" value="CAI8608454.1"/>
    <property type="molecule type" value="Genomic_DNA"/>
</dbReference>
<dbReference type="PANTHER" id="PTHR46033:SF1">
    <property type="entry name" value="PROTEIN MAIN-LIKE 2"/>
    <property type="match status" value="1"/>
</dbReference>
<dbReference type="Pfam" id="PF10536">
    <property type="entry name" value="PMD"/>
    <property type="match status" value="1"/>
</dbReference>
<dbReference type="InterPro" id="IPR044824">
    <property type="entry name" value="MAIN-like"/>
</dbReference>
<gene>
    <name evidence="4" type="ORF">VFH_IV085160</name>
</gene>
<keyword evidence="5" id="KW-1185">Reference proteome</keyword>
<evidence type="ECO:0000259" key="3">
    <source>
        <dbReference type="Pfam" id="PF10536"/>
    </source>
</evidence>
<dbReference type="Proteomes" id="UP001157006">
    <property type="component" value="Chromosome 4"/>
</dbReference>
<accession>A0AAV1AHC8</accession>
<feature type="compositionally biased region" description="Basic and acidic residues" evidence="2">
    <location>
        <begin position="787"/>
        <end position="800"/>
    </location>
</feature>
<organism evidence="4 5">
    <name type="scientific">Vicia faba</name>
    <name type="common">Broad bean</name>
    <name type="synonym">Faba vulgaris</name>
    <dbReference type="NCBI Taxonomy" id="3906"/>
    <lineage>
        <taxon>Eukaryota</taxon>
        <taxon>Viridiplantae</taxon>
        <taxon>Streptophyta</taxon>
        <taxon>Embryophyta</taxon>
        <taxon>Tracheophyta</taxon>
        <taxon>Spermatophyta</taxon>
        <taxon>Magnoliopsida</taxon>
        <taxon>eudicotyledons</taxon>
        <taxon>Gunneridae</taxon>
        <taxon>Pentapetalae</taxon>
        <taxon>rosids</taxon>
        <taxon>fabids</taxon>
        <taxon>Fabales</taxon>
        <taxon>Fabaceae</taxon>
        <taxon>Papilionoideae</taxon>
        <taxon>50 kb inversion clade</taxon>
        <taxon>NPAAA clade</taxon>
        <taxon>Hologalegina</taxon>
        <taxon>IRL clade</taxon>
        <taxon>Fabeae</taxon>
        <taxon>Vicia</taxon>
    </lineage>
</organism>
<feature type="compositionally biased region" description="Polar residues" evidence="2">
    <location>
        <begin position="824"/>
        <end position="859"/>
    </location>
</feature>
<feature type="compositionally biased region" description="Basic and acidic residues" evidence="2">
    <location>
        <begin position="720"/>
        <end position="747"/>
    </location>
</feature>
<evidence type="ECO:0000313" key="4">
    <source>
        <dbReference type="EMBL" id="CAI8608454.1"/>
    </source>
</evidence>
<sequence length="1107" mass="123786">MASASTAPKTNAPTEQLVKPKVFVTAPVVNSTGKRRVPEPSDISVRDAYSRHLMIPVGYSNQIFAMSGPMNPSISEALKIKSYFPIVEKLKPVACAKKDAEDNEDPTREKIDLRFFNRSVRVFRSCPNLTSDYVAWLTKLEKHQTPVWKEMGIFDLVMLSKTGLNYSPEMLIASLLFWDYSHFTFHLPCGMLTPTLFDVAAITGLRPTGDYFDPEEMSEDQIGFSETKPTYTTFINHYHDRSTDTVSDVEHIAFLALWLTRFVFCSKSLQVTKKMVTLATQLHHRQNICLAELILASLYDSISNGVTLLKHIEDRASLLLAGPFWLLQLWLNATFESFLPKKIQINEQAPAIANRRIEGIRLALLTPVEDGLEFQQTFTNFVLMFARRKEFVSTMAPFAQRRVGPAWFTRPHPKESSGPNVDEHTVLWEAFLTPRIMPLRFKSSKTHLSLLAYQPNLVSRQFGIIQTLPSPIFQREKSMLYFCNDYTEEAAIKHIGRYAGRTILSLFDYQLNFLCSPSFEEWWRSYYAEYFFDEKDFMAELQKSFVLVLDKVKKFVRKPLAKKATEGPQGGVPSTKPPPPAKTIAPAKTTGNQQGEGSSRRPPASAPSPKKRAALVVESGSDDESDSPPAPLKRRKLTKDASVPTPAPEGRTVRIKVAVRKPRPPAVIIEEPTEEELNALLTKPVESDNSSPGAEVNPQDTTESSPPRTSETLESADLSRPQEKDLGNDEAHTENEANAETVEKTTEEPMVEETQPETVPVVDLSSEENLEGRDQGNGEENQDVVDEEHQGGTGEEHQGDASEEPQNDAGEGPQGDVNEEPQVDASTASVQVEEQPNEALNIQQPQAQDNTVARVTSSKYKSKEDLEILKQTDPVSYLNAIIESKSSSDTSQEIPTLSGKSTETSPLDDALAKVKAQFFKRDLMKTLEGDPTAPSCLKEVLNAVDFEAVAPEISDLIMELHSMIDQVSADYRRQRGFNSQLEVLHGKSSSAWTAVSDSTSRIAELSKQKASAQERIDAIERENVSFRAQIAEIEAKINANTVLQKEILSTIPDTESQTEIKQGLEFAERAQSLDAQIAKLVQENSWCKKRLELQYAKYLRLKNSLTF</sequence>
<feature type="coiled-coil region" evidence="1">
    <location>
        <begin position="995"/>
        <end position="1036"/>
    </location>
</feature>
<feature type="domain" description="Aminotransferase-like plant mobile" evidence="3">
    <location>
        <begin position="152"/>
        <end position="524"/>
    </location>
</feature>
<dbReference type="GO" id="GO:0010073">
    <property type="term" value="P:meristem maintenance"/>
    <property type="evidence" value="ECO:0007669"/>
    <property type="project" value="InterPro"/>
</dbReference>